<sequence>CKGKFGCVESLKETQKLFENDDNCGSSVDSRNDADDADS</sequence>
<name>A0ACA9M1U0_9GLOM</name>
<proteinExistence type="predicted"/>
<comment type="caution">
    <text evidence="1">The sequence shown here is derived from an EMBL/GenBank/DDBJ whole genome shotgun (WGS) entry which is preliminary data.</text>
</comment>
<keyword evidence="2" id="KW-1185">Reference proteome</keyword>
<accession>A0ACA9M1U0</accession>
<feature type="non-terminal residue" evidence="1">
    <location>
        <position position="1"/>
    </location>
</feature>
<dbReference type="EMBL" id="CAJVPU010006411">
    <property type="protein sequence ID" value="CAG8561013.1"/>
    <property type="molecule type" value="Genomic_DNA"/>
</dbReference>
<reference evidence="1" key="1">
    <citation type="submission" date="2021-06" db="EMBL/GenBank/DDBJ databases">
        <authorList>
            <person name="Kallberg Y."/>
            <person name="Tangrot J."/>
            <person name="Rosling A."/>
        </authorList>
    </citation>
    <scope>NUCLEOTIDE SEQUENCE</scope>
    <source>
        <strain evidence="1">IL203A</strain>
    </source>
</reference>
<evidence type="ECO:0000313" key="2">
    <source>
        <dbReference type="Proteomes" id="UP000789702"/>
    </source>
</evidence>
<organism evidence="1 2">
    <name type="scientific">Dentiscutata heterogama</name>
    <dbReference type="NCBI Taxonomy" id="1316150"/>
    <lineage>
        <taxon>Eukaryota</taxon>
        <taxon>Fungi</taxon>
        <taxon>Fungi incertae sedis</taxon>
        <taxon>Mucoromycota</taxon>
        <taxon>Glomeromycotina</taxon>
        <taxon>Glomeromycetes</taxon>
        <taxon>Diversisporales</taxon>
        <taxon>Gigasporaceae</taxon>
        <taxon>Dentiscutata</taxon>
    </lineage>
</organism>
<gene>
    <name evidence="1" type="ORF">DHETER_LOCUS5645</name>
</gene>
<dbReference type="Proteomes" id="UP000789702">
    <property type="component" value="Unassembled WGS sequence"/>
</dbReference>
<evidence type="ECO:0000313" key="1">
    <source>
        <dbReference type="EMBL" id="CAG8561013.1"/>
    </source>
</evidence>
<protein>
    <submittedName>
        <fullName evidence="1">3880_t:CDS:1</fullName>
    </submittedName>
</protein>